<feature type="compositionally biased region" description="Low complexity" evidence="2">
    <location>
        <begin position="65"/>
        <end position="82"/>
    </location>
</feature>
<dbReference type="Pfam" id="PF03966">
    <property type="entry name" value="Trm112p"/>
    <property type="match status" value="1"/>
</dbReference>
<dbReference type="RefSeq" id="WP_253775332.1">
    <property type="nucleotide sequence ID" value="NZ_JAMTCK010000012.1"/>
</dbReference>
<gene>
    <name evidence="3" type="ORF">LX83_004823</name>
</gene>
<evidence type="ECO:0000256" key="2">
    <source>
        <dbReference type="SAM" id="MobiDB-lite"/>
    </source>
</evidence>
<keyword evidence="4" id="KW-1185">Reference proteome</keyword>
<organism evidence="3 4">
    <name type="scientific">Goodfellowiella coeruleoviolacea</name>
    <dbReference type="NCBI Taxonomy" id="334858"/>
    <lineage>
        <taxon>Bacteria</taxon>
        <taxon>Bacillati</taxon>
        <taxon>Actinomycetota</taxon>
        <taxon>Actinomycetes</taxon>
        <taxon>Pseudonocardiales</taxon>
        <taxon>Pseudonocardiaceae</taxon>
        <taxon>Goodfellowiella</taxon>
    </lineage>
</organism>
<dbReference type="SUPFAM" id="SSF158997">
    <property type="entry name" value="Trm112p-like"/>
    <property type="match status" value="1"/>
</dbReference>
<dbReference type="HAMAP" id="MF_01187">
    <property type="entry name" value="UPF0434"/>
    <property type="match status" value="1"/>
</dbReference>
<feature type="region of interest" description="Disordered" evidence="2">
    <location>
        <begin position="65"/>
        <end position="106"/>
    </location>
</feature>
<dbReference type="EMBL" id="JAMTCK010000012">
    <property type="protein sequence ID" value="MCP2167949.1"/>
    <property type="molecule type" value="Genomic_DNA"/>
</dbReference>
<comment type="caution">
    <text evidence="3">The sequence shown here is derived from an EMBL/GenBank/DDBJ whole genome shotgun (WGS) entry which is preliminary data.</text>
</comment>
<name>A0AAE3GIJ0_9PSEU</name>
<evidence type="ECO:0000313" key="3">
    <source>
        <dbReference type="EMBL" id="MCP2167949.1"/>
    </source>
</evidence>
<evidence type="ECO:0000256" key="1">
    <source>
        <dbReference type="HAMAP-Rule" id="MF_01187"/>
    </source>
</evidence>
<feature type="compositionally biased region" description="Gly residues" evidence="2">
    <location>
        <begin position="97"/>
        <end position="106"/>
    </location>
</feature>
<protein>
    <recommendedName>
        <fullName evidence="1">UPF0434 protein LX83_004823</fullName>
    </recommendedName>
</protein>
<dbReference type="AlphaFoldDB" id="A0AAE3GIJ0"/>
<accession>A0AAE3GIJ0</accession>
<dbReference type="InterPro" id="IPR005651">
    <property type="entry name" value="Trm112-like"/>
</dbReference>
<proteinExistence type="inferred from homology"/>
<dbReference type="Gene3D" id="2.20.25.10">
    <property type="match status" value="1"/>
</dbReference>
<sequence>MVVQLDQQLLDILACPSEDHAPLVVGTPGDPDADFLTCTSCHRAFPVRDGIPVLLLDEAVELSAAGTPAGTPGPSGTSGPAPAVDPTPRSQPRPGSGTPGEGSSAG</sequence>
<reference evidence="3" key="1">
    <citation type="submission" date="2022-06" db="EMBL/GenBank/DDBJ databases">
        <title>Genomic Encyclopedia of Archaeal and Bacterial Type Strains, Phase II (KMG-II): from individual species to whole genera.</title>
        <authorList>
            <person name="Goeker M."/>
        </authorList>
    </citation>
    <scope>NUCLEOTIDE SEQUENCE</scope>
    <source>
        <strain evidence="3">DSM 43935</strain>
    </source>
</reference>
<evidence type="ECO:0000313" key="4">
    <source>
        <dbReference type="Proteomes" id="UP001206128"/>
    </source>
</evidence>
<dbReference type="Proteomes" id="UP001206128">
    <property type="component" value="Unassembled WGS sequence"/>
</dbReference>
<comment type="similarity">
    <text evidence="1">Belongs to the UPF0434 family.</text>
</comment>